<protein>
    <submittedName>
        <fullName evidence="1">Uncharacterized protein</fullName>
    </submittedName>
</protein>
<organism evidence="1">
    <name type="scientific">marine sediment metagenome</name>
    <dbReference type="NCBI Taxonomy" id="412755"/>
    <lineage>
        <taxon>unclassified sequences</taxon>
        <taxon>metagenomes</taxon>
        <taxon>ecological metagenomes</taxon>
    </lineage>
</organism>
<proteinExistence type="predicted"/>
<dbReference type="AlphaFoldDB" id="A0A0F9H1T3"/>
<comment type="caution">
    <text evidence="1">The sequence shown here is derived from an EMBL/GenBank/DDBJ whole genome shotgun (WGS) entry which is preliminary data.</text>
</comment>
<dbReference type="EMBL" id="LAZR01024303">
    <property type="protein sequence ID" value="KKL75605.1"/>
    <property type="molecule type" value="Genomic_DNA"/>
</dbReference>
<gene>
    <name evidence="1" type="ORF">LCGC14_2053240</name>
</gene>
<sequence>MGDDEFRVLLDLLMVSDPWPLEYGHEIMTDLADSQARLRGYMDWIAAYHDFIAPGMRREIG</sequence>
<reference evidence="1" key="1">
    <citation type="journal article" date="2015" name="Nature">
        <title>Complex archaea that bridge the gap between prokaryotes and eukaryotes.</title>
        <authorList>
            <person name="Spang A."/>
            <person name="Saw J.H."/>
            <person name="Jorgensen S.L."/>
            <person name="Zaremba-Niedzwiedzka K."/>
            <person name="Martijn J."/>
            <person name="Lind A.E."/>
            <person name="van Eijk R."/>
            <person name="Schleper C."/>
            <person name="Guy L."/>
            <person name="Ettema T.J."/>
        </authorList>
    </citation>
    <scope>NUCLEOTIDE SEQUENCE</scope>
</reference>
<accession>A0A0F9H1T3</accession>
<name>A0A0F9H1T3_9ZZZZ</name>
<evidence type="ECO:0000313" key="1">
    <source>
        <dbReference type="EMBL" id="KKL75605.1"/>
    </source>
</evidence>